<feature type="region of interest" description="Disordered" evidence="1">
    <location>
        <begin position="266"/>
        <end position="293"/>
    </location>
</feature>
<feature type="transmembrane region" description="Helical" evidence="2">
    <location>
        <begin position="807"/>
        <end position="828"/>
    </location>
</feature>
<dbReference type="KEGG" id="mft:XA26_35130"/>
<feature type="compositionally biased region" description="Gly residues" evidence="1">
    <location>
        <begin position="268"/>
        <end position="277"/>
    </location>
</feature>
<dbReference type="Proteomes" id="UP000057134">
    <property type="component" value="Chromosome"/>
</dbReference>
<feature type="compositionally biased region" description="Pro residues" evidence="1">
    <location>
        <begin position="336"/>
        <end position="365"/>
    </location>
</feature>
<organism evidence="3 4">
    <name type="scientific">Mycolicibacterium fortuitum</name>
    <name type="common">Mycobacterium fortuitum</name>
    <dbReference type="NCBI Taxonomy" id="1766"/>
    <lineage>
        <taxon>Bacteria</taxon>
        <taxon>Bacillati</taxon>
        <taxon>Actinomycetota</taxon>
        <taxon>Actinomycetes</taxon>
        <taxon>Mycobacteriales</taxon>
        <taxon>Mycobacteriaceae</taxon>
        <taxon>Mycolicibacterium</taxon>
    </lineage>
</organism>
<dbReference type="AlphaFoldDB" id="A0A0N9YCN5"/>
<dbReference type="RefSeq" id="WP_054602507.1">
    <property type="nucleotide sequence ID" value="NZ_CP011269.1"/>
</dbReference>
<keyword evidence="4" id="KW-1185">Reference proteome</keyword>
<keyword evidence="2" id="KW-0812">Transmembrane</keyword>
<evidence type="ECO:0000256" key="2">
    <source>
        <dbReference type="SAM" id="Phobius"/>
    </source>
</evidence>
<sequence>MSGQKVTTYAMVIALVIATAAWLGGPTARADYGAYGECTTGFALPGFDATEVAPENSTVEYRYPGLDPGLEAVEEPSDDELRILDDEHQPGGTENHMLIAWRNHIDRKAAAGAKPMAFQRWKSNYITVIKNRRVGPAFEDYLWNELWKLAGSESAGWIKGSKIDSGILPDGPVFDITNVAHKVPPRLWTIVEAKSGDSLASHARSQFKEHVKMAGQTGSSLVMMFGRRPSPATQRWIKRTLDQLRNEGVTMPTAVCVKYWPTKAVPEGPGGPGGPGGAASLPLPLGDAPDSPEDQAVRDEIEVALDQSATPAQPPAPPAPAQQPKPAPIQVQAGQTPPPQQRPAPEQRPAPAPAVPAVPAPQAPAAPSPPIVIPVPVPVPAPIPAAPIPVPIPAPAAPAPAAPAPAPAAPAPAAPAPAPAAPAPAAPAPQQAPLAPAAPAIDYGGIDFSTLELRYVTDTVAGKPAMQYAFRASTTSDDVPSYGGKRNAQMAMDAFYVWMALSPDKFWVNLNPTEPDRIIDQEFGKTQAGQVLLEADLEMKEVSGRLQRDDTPLGKRFEDALRGTDKCFLGRRQWIEPTPATVREDGDQLYIIDAPLTVKVGLENSDISPNQSCDGQDPAITAQNGKLYQDMIMPAVVEAINKDPEFADLRRVYASRIAAEWYRKRNADKPTQYADVIDSGNVAAWTVPWNSREVFDRYVYSYTHAKPTFSWKTQEGDRTWTRGRSWGGVDFSKIELKDVGEQEFKTKYASIATAAGPSIVGPVEQQSGDQIWLGDINTSVPLNQIWPQQPTSWTPYDIPNPATSRPFFYVLVTLPVAAWLVTGGVLWWRRRKAETGG</sequence>
<dbReference type="STRING" id="1766.XA26_35130"/>
<dbReference type="PATRIC" id="fig|1766.6.peg.3493"/>
<protein>
    <submittedName>
        <fullName evidence="3">Uncharacterized protein</fullName>
    </submittedName>
</protein>
<name>A0A0N9YCN5_MYCFO</name>
<evidence type="ECO:0000313" key="3">
    <source>
        <dbReference type="EMBL" id="ALI27336.1"/>
    </source>
</evidence>
<gene>
    <name evidence="3" type="ORF">XA26_35130</name>
</gene>
<feature type="region of interest" description="Disordered" evidence="1">
    <location>
        <begin position="397"/>
        <end position="433"/>
    </location>
</feature>
<dbReference type="EMBL" id="CP011269">
    <property type="protein sequence ID" value="ALI27336.1"/>
    <property type="molecule type" value="Genomic_DNA"/>
</dbReference>
<feature type="compositionally biased region" description="Pro residues" evidence="1">
    <location>
        <begin position="397"/>
        <end position="427"/>
    </location>
</feature>
<keyword evidence="2" id="KW-0472">Membrane</keyword>
<feature type="compositionally biased region" description="Low complexity" evidence="1">
    <location>
        <begin position="278"/>
        <end position="289"/>
    </location>
</feature>
<evidence type="ECO:0000313" key="4">
    <source>
        <dbReference type="Proteomes" id="UP000057134"/>
    </source>
</evidence>
<keyword evidence="2" id="KW-1133">Transmembrane helix</keyword>
<accession>A0A0N9YCN5</accession>
<feature type="compositionally biased region" description="Pro residues" evidence="1">
    <location>
        <begin position="312"/>
        <end position="327"/>
    </location>
</feature>
<feature type="region of interest" description="Disordered" evidence="1">
    <location>
        <begin position="307"/>
        <end position="365"/>
    </location>
</feature>
<reference evidence="3 4" key="1">
    <citation type="journal article" date="2015" name="MBio">
        <title>Enzymatic Degradation of Phenazines Can Generate Energy and Protect Sensitive Organisms from Toxicity.</title>
        <authorList>
            <person name="Costa K.C."/>
            <person name="Bergkessel M."/>
            <person name="Saunders S."/>
            <person name="Korlach J."/>
            <person name="Newman D.K."/>
        </authorList>
    </citation>
    <scope>NUCLEOTIDE SEQUENCE [LARGE SCALE GENOMIC DNA]</scope>
    <source>
        <strain evidence="3 4">CT6</strain>
    </source>
</reference>
<proteinExistence type="predicted"/>
<evidence type="ECO:0000256" key="1">
    <source>
        <dbReference type="SAM" id="MobiDB-lite"/>
    </source>
</evidence>